<evidence type="ECO:0000313" key="2">
    <source>
        <dbReference type="Proteomes" id="UP000248326"/>
    </source>
</evidence>
<dbReference type="EMBL" id="QJSX01000001">
    <property type="protein sequence ID" value="PYE56471.1"/>
    <property type="molecule type" value="Genomic_DNA"/>
</dbReference>
<dbReference type="AlphaFoldDB" id="A0A318SCA6"/>
<keyword evidence="2" id="KW-1185">Reference proteome</keyword>
<sequence>MALTLNLAALTSEELARLIGADAAQKRLPDLTRARMEGKAVLGPDIEPELRFDELEAREWGATIEHARRLKTLAGEFEALEYTPLGAHYAHAILGARHFLAFVHGDTAAAVRWSETPAASSEAPFVQLLTLLKDRASGFALVLTTTSPQPLTPAPNEEVAVRLVTGGSQEAHEAHRAEVARHGRGLKQANVRDWQNAFATLRDLNVAAWTRRGVLLERVV</sequence>
<protein>
    <submittedName>
        <fullName evidence="1">Uncharacterized protein</fullName>
    </submittedName>
</protein>
<name>A0A318SCA6_9DEIO</name>
<reference evidence="1 2" key="1">
    <citation type="submission" date="2018-06" db="EMBL/GenBank/DDBJ databases">
        <title>Genomic Encyclopedia of Type Strains, Phase IV (KMG-IV): sequencing the most valuable type-strain genomes for metagenomic binning, comparative biology and taxonomic classification.</title>
        <authorList>
            <person name="Goeker M."/>
        </authorList>
    </citation>
    <scope>NUCLEOTIDE SEQUENCE [LARGE SCALE GENOMIC DNA]</scope>
    <source>
        <strain evidence="1 2">DSM 18048</strain>
    </source>
</reference>
<evidence type="ECO:0000313" key="1">
    <source>
        <dbReference type="EMBL" id="PYE56471.1"/>
    </source>
</evidence>
<comment type="caution">
    <text evidence="1">The sequence shown here is derived from an EMBL/GenBank/DDBJ whole genome shotgun (WGS) entry which is preliminary data.</text>
</comment>
<proteinExistence type="predicted"/>
<organism evidence="1 2">
    <name type="scientific">Deinococcus yavapaiensis KR-236</name>
    <dbReference type="NCBI Taxonomy" id="694435"/>
    <lineage>
        <taxon>Bacteria</taxon>
        <taxon>Thermotogati</taxon>
        <taxon>Deinococcota</taxon>
        <taxon>Deinococci</taxon>
        <taxon>Deinococcales</taxon>
        <taxon>Deinococcaceae</taxon>
        <taxon>Deinococcus</taxon>
    </lineage>
</organism>
<dbReference type="Proteomes" id="UP000248326">
    <property type="component" value="Unassembled WGS sequence"/>
</dbReference>
<dbReference type="RefSeq" id="WP_110884961.1">
    <property type="nucleotide sequence ID" value="NZ_QJSX01000001.1"/>
</dbReference>
<gene>
    <name evidence="1" type="ORF">DES52_101275</name>
</gene>
<accession>A0A318SCA6</accession>
<dbReference type="OrthoDB" id="73741at2"/>